<organism evidence="1">
    <name type="scientific">viral metagenome</name>
    <dbReference type="NCBI Taxonomy" id="1070528"/>
    <lineage>
        <taxon>unclassified sequences</taxon>
        <taxon>metagenomes</taxon>
        <taxon>organismal metagenomes</taxon>
    </lineage>
</organism>
<dbReference type="AlphaFoldDB" id="A0A6C0CAD6"/>
<accession>A0A6C0CAD6</accession>
<reference evidence="1" key="1">
    <citation type="journal article" date="2020" name="Nature">
        <title>Giant virus diversity and host interactions through global metagenomics.</title>
        <authorList>
            <person name="Schulz F."/>
            <person name="Roux S."/>
            <person name="Paez-Espino D."/>
            <person name="Jungbluth S."/>
            <person name="Walsh D.A."/>
            <person name="Denef V.J."/>
            <person name="McMahon K.D."/>
            <person name="Konstantinidis K.T."/>
            <person name="Eloe-Fadrosh E.A."/>
            <person name="Kyrpides N.C."/>
            <person name="Woyke T."/>
        </authorList>
    </citation>
    <scope>NUCLEOTIDE SEQUENCE</scope>
    <source>
        <strain evidence="1">GVMAG-M-3300020192-26</strain>
    </source>
</reference>
<sequence length="302" mass="35324">MQKINLHTIFSHLVNDPNFLLIIEQPENIVLPQKKKPKINNKEPVNKIVNIMSDMISDYITLPPGDTQKYILFPSEFKSILHPEYVRCGIKTFSEKSSMNVNVSFLNSLNILLRPELFKSKMEDQIKNYNLFEGFMLTKINGNCRIDKIKNTKKIRAINAELSKNLIGGKIIIELIQFIVNIFEINLLIFDFVKNEILFFWSCGHKYPDVNLFNDLHCMANIRGAYEPLMPINNKIPIEHIQKMYIQILTNDNDYMQNAFPIKLASHTLIQLEKWDISPNKYVKIIENYFSNSFTEKIDYNV</sequence>
<protein>
    <submittedName>
        <fullName evidence="1">Uncharacterized protein</fullName>
    </submittedName>
</protein>
<name>A0A6C0CAD6_9ZZZZ</name>
<dbReference type="EMBL" id="MN739363">
    <property type="protein sequence ID" value="QHT01062.1"/>
    <property type="molecule type" value="Genomic_DNA"/>
</dbReference>
<proteinExistence type="predicted"/>
<evidence type="ECO:0000313" key="1">
    <source>
        <dbReference type="EMBL" id="QHT01062.1"/>
    </source>
</evidence>